<dbReference type="GO" id="GO:0006269">
    <property type="term" value="P:DNA replication, synthesis of primer"/>
    <property type="evidence" value="ECO:0007669"/>
    <property type="project" value="UniProtKB-KW"/>
</dbReference>
<dbReference type="SUPFAM" id="SSF52540">
    <property type="entry name" value="P-loop containing nucleoside triphosphate hydrolases"/>
    <property type="match status" value="2"/>
</dbReference>
<feature type="binding site" evidence="12">
    <location>
        <position position="527"/>
    </location>
    <ligand>
        <name>Zn(2+)</name>
        <dbReference type="ChEBI" id="CHEBI:29105"/>
        <label>1</label>
    </ligand>
</feature>
<dbReference type="GO" id="GO:0006310">
    <property type="term" value="P:DNA recombination"/>
    <property type="evidence" value="ECO:0007669"/>
    <property type="project" value="InterPro"/>
</dbReference>
<evidence type="ECO:0000256" key="4">
    <source>
        <dbReference type="ARBA" id="ARBA00022741"/>
    </source>
</evidence>
<comment type="cofactor">
    <cofactor evidence="12">
        <name>Zn(2+)</name>
        <dbReference type="ChEBI" id="CHEBI:29105"/>
    </cofactor>
    <text evidence="12">Binds 2 zinc ions per subunit.</text>
</comment>
<gene>
    <name evidence="12 15" type="primary">priA</name>
    <name evidence="15" type="ORF">MNODULE_00025</name>
</gene>
<dbReference type="PROSITE" id="PS51194">
    <property type="entry name" value="HELICASE_CTER"/>
    <property type="match status" value="1"/>
</dbReference>
<keyword evidence="7 12" id="KW-0862">Zinc</keyword>
<organism evidence="15 16">
    <name type="scientific">Candidatus Manganitrophus noduliformans</name>
    <dbReference type="NCBI Taxonomy" id="2606439"/>
    <lineage>
        <taxon>Bacteria</taxon>
        <taxon>Pseudomonadati</taxon>
        <taxon>Nitrospirota</taxon>
        <taxon>Nitrospiria</taxon>
        <taxon>Candidatus Troglogloeales</taxon>
        <taxon>Candidatus Manganitrophaceae</taxon>
        <taxon>Candidatus Manganitrophus</taxon>
    </lineage>
</organism>
<dbReference type="GO" id="GO:0006302">
    <property type="term" value="P:double-strand break repair"/>
    <property type="evidence" value="ECO:0007669"/>
    <property type="project" value="InterPro"/>
</dbReference>
<evidence type="ECO:0000256" key="10">
    <source>
        <dbReference type="ARBA" id="ARBA00023235"/>
    </source>
</evidence>
<dbReference type="InterPro" id="IPR001650">
    <property type="entry name" value="Helicase_C-like"/>
</dbReference>
<dbReference type="SMART" id="SM00490">
    <property type="entry name" value="HELICc"/>
    <property type="match status" value="1"/>
</dbReference>
<dbReference type="InterPro" id="IPR027417">
    <property type="entry name" value="P-loop_NTPase"/>
</dbReference>
<dbReference type="NCBIfam" id="TIGR00595">
    <property type="entry name" value="priA"/>
    <property type="match status" value="1"/>
</dbReference>
<dbReference type="HAMAP" id="MF_00983">
    <property type="entry name" value="PriA"/>
    <property type="match status" value="1"/>
</dbReference>
<name>A0A7X6DL13_9BACT</name>
<evidence type="ECO:0000313" key="15">
    <source>
        <dbReference type="EMBL" id="NKE69140.1"/>
    </source>
</evidence>
<keyword evidence="9 12" id="KW-0238">DNA-binding</keyword>
<dbReference type="GO" id="GO:0008270">
    <property type="term" value="F:zinc ion binding"/>
    <property type="evidence" value="ECO:0007669"/>
    <property type="project" value="UniProtKB-UniRule"/>
</dbReference>
<feature type="binding site" evidence="12">
    <location>
        <position position="567"/>
    </location>
    <ligand>
        <name>Zn(2+)</name>
        <dbReference type="ChEBI" id="CHEBI:29105"/>
        <label>1</label>
    </ligand>
</feature>
<dbReference type="Gene3D" id="3.40.50.300">
    <property type="entry name" value="P-loop containing nucleotide triphosphate hydrolases"/>
    <property type="match status" value="2"/>
</dbReference>
<dbReference type="Pfam" id="PF00271">
    <property type="entry name" value="Helicase_C"/>
    <property type="match status" value="1"/>
</dbReference>
<feature type="binding site" evidence="12">
    <location>
        <position position="564"/>
    </location>
    <ligand>
        <name>Zn(2+)</name>
        <dbReference type="ChEBI" id="CHEBI:29105"/>
        <label>1</label>
    </ligand>
</feature>
<comment type="catalytic activity">
    <reaction evidence="12">
        <text>Couples ATP hydrolysis with the unwinding of duplex DNA by translocating in the 3'-5' direction.</text>
        <dbReference type="EC" id="5.6.2.4"/>
    </reaction>
</comment>
<keyword evidence="5 12" id="KW-0378">Hydrolase</keyword>
<proteinExistence type="inferred from homology"/>
<feature type="domain" description="Helicase ATP-binding" evidence="13">
    <location>
        <begin position="297"/>
        <end position="463"/>
    </location>
</feature>
<evidence type="ECO:0000256" key="6">
    <source>
        <dbReference type="ARBA" id="ARBA00022806"/>
    </source>
</evidence>
<dbReference type="InterPro" id="IPR014001">
    <property type="entry name" value="Helicase_ATP-bd"/>
</dbReference>
<comment type="function">
    <text evidence="12">Initiates the restart of stalled replication forks, which reloads the replicative helicase on sites other than the origin of replication. Recognizes and binds to abandoned replication forks and remodels them to uncover a helicase loading site. Promotes assembly of the primosome at these replication forks.</text>
</comment>
<dbReference type="GO" id="GO:0005524">
    <property type="term" value="F:ATP binding"/>
    <property type="evidence" value="ECO:0007669"/>
    <property type="project" value="UniProtKB-UniRule"/>
</dbReference>
<dbReference type="CDD" id="cd17929">
    <property type="entry name" value="DEXHc_priA"/>
    <property type="match status" value="1"/>
</dbReference>
<dbReference type="Pfam" id="PF18319">
    <property type="entry name" value="Zn_ribbon_PriA"/>
    <property type="match status" value="1"/>
</dbReference>
<comment type="subunit">
    <text evidence="12">Component of the replication restart primosome.</text>
</comment>
<feature type="binding site" evidence="12">
    <location>
        <position position="533"/>
    </location>
    <ligand>
        <name>Zn(2+)</name>
        <dbReference type="ChEBI" id="CHEBI:29105"/>
        <label>2</label>
    </ligand>
</feature>
<evidence type="ECO:0000256" key="8">
    <source>
        <dbReference type="ARBA" id="ARBA00022840"/>
    </source>
</evidence>
<evidence type="ECO:0000259" key="14">
    <source>
        <dbReference type="PROSITE" id="PS51194"/>
    </source>
</evidence>
<dbReference type="PANTHER" id="PTHR30580:SF0">
    <property type="entry name" value="PRIMOSOMAL PROTEIN N"/>
    <property type="match status" value="1"/>
</dbReference>
<comment type="similarity">
    <text evidence="12">Belongs to the helicase family. PriA subfamily.</text>
</comment>
<dbReference type="InterPro" id="IPR042115">
    <property type="entry name" value="PriA_3primeBD_sf"/>
</dbReference>
<evidence type="ECO:0000256" key="12">
    <source>
        <dbReference type="HAMAP-Rule" id="MF_00983"/>
    </source>
</evidence>
<dbReference type="GO" id="GO:1990077">
    <property type="term" value="C:primosome complex"/>
    <property type="evidence" value="ECO:0007669"/>
    <property type="project" value="UniProtKB-UniRule"/>
</dbReference>
<evidence type="ECO:0000256" key="3">
    <source>
        <dbReference type="ARBA" id="ARBA00022723"/>
    </source>
</evidence>
<dbReference type="EC" id="5.6.2.4" evidence="12"/>
<evidence type="ECO:0000256" key="1">
    <source>
        <dbReference type="ARBA" id="ARBA00022515"/>
    </source>
</evidence>
<dbReference type="InterPro" id="IPR011545">
    <property type="entry name" value="DEAD/DEAH_box_helicase_dom"/>
</dbReference>
<comment type="caution">
    <text evidence="15">The sequence shown here is derived from an EMBL/GenBank/DDBJ whole genome shotgun (WGS) entry which is preliminary data.</text>
</comment>
<dbReference type="AlphaFoldDB" id="A0A7X6DL13"/>
<evidence type="ECO:0000256" key="2">
    <source>
        <dbReference type="ARBA" id="ARBA00022705"/>
    </source>
</evidence>
<dbReference type="Pfam" id="PF18074">
    <property type="entry name" value="PriA_C"/>
    <property type="match status" value="1"/>
</dbReference>
<accession>A0A7X6DL13</accession>
<feature type="binding site" evidence="12">
    <location>
        <position position="524"/>
    </location>
    <ligand>
        <name>Zn(2+)</name>
        <dbReference type="ChEBI" id="CHEBI:29105"/>
        <label>1</label>
    </ligand>
</feature>
<dbReference type="GO" id="GO:0043138">
    <property type="term" value="F:3'-5' DNA helicase activity"/>
    <property type="evidence" value="ECO:0007669"/>
    <property type="project" value="UniProtKB-EC"/>
</dbReference>
<evidence type="ECO:0000256" key="9">
    <source>
        <dbReference type="ARBA" id="ARBA00023125"/>
    </source>
</evidence>
<dbReference type="InterPro" id="IPR041236">
    <property type="entry name" value="PriA_C"/>
</dbReference>
<feature type="domain" description="Helicase C-terminal" evidence="14">
    <location>
        <begin position="538"/>
        <end position="718"/>
    </location>
</feature>
<keyword evidence="10 12" id="KW-0413">Isomerase</keyword>
<dbReference type="Pfam" id="PF17764">
    <property type="entry name" value="PriA_3primeBD"/>
    <property type="match status" value="1"/>
</dbReference>
<dbReference type="GO" id="GO:0016787">
    <property type="term" value="F:hydrolase activity"/>
    <property type="evidence" value="ECO:0007669"/>
    <property type="project" value="UniProtKB-KW"/>
</dbReference>
<evidence type="ECO:0000313" key="16">
    <source>
        <dbReference type="Proteomes" id="UP000534783"/>
    </source>
</evidence>
<dbReference type="RefSeq" id="WP_168057436.1">
    <property type="nucleotide sequence ID" value="NZ_VTOW01000001.1"/>
</dbReference>
<dbReference type="EMBL" id="VTOW01000001">
    <property type="protein sequence ID" value="NKE69140.1"/>
    <property type="molecule type" value="Genomic_DNA"/>
</dbReference>
<dbReference type="InterPro" id="IPR040498">
    <property type="entry name" value="PriA_CRR"/>
</dbReference>
<dbReference type="Proteomes" id="UP000534783">
    <property type="component" value="Unassembled WGS sequence"/>
</dbReference>
<evidence type="ECO:0000256" key="11">
    <source>
        <dbReference type="ARBA" id="ARBA00048988"/>
    </source>
</evidence>
<dbReference type="InterPro" id="IPR041222">
    <property type="entry name" value="PriA_3primeBD"/>
</dbReference>
<keyword evidence="8 12" id="KW-0067">ATP-binding</keyword>
<dbReference type="Gene3D" id="3.40.1440.60">
    <property type="entry name" value="PriA, 3(prime) DNA-binding domain"/>
    <property type="match status" value="1"/>
</dbReference>
<dbReference type="InterPro" id="IPR005259">
    <property type="entry name" value="PriA"/>
</dbReference>
<comment type="catalytic activity">
    <reaction evidence="11 12">
        <text>ATP + H2O = ADP + phosphate + H(+)</text>
        <dbReference type="Rhea" id="RHEA:13065"/>
        <dbReference type="ChEBI" id="CHEBI:15377"/>
        <dbReference type="ChEBI" id="CHEBI:15378"/>
        <dbReference type="ChEBI" id="CHEBI:30616"/>
        <dbReference type="ChEBI" id="CHEBI:43474"/>
        <dbReference type="ChEBI" id="CHEBI:456216"/>
        <dbReference type="EC" id="5.6.2.4"/>
    </reaction>
</comment>
<keyword evidence="6 12" id="KW-0347">Helicase</keyword>
<dbReference type="FunFam" id="3.40.50.300:FF:000489">
    <property type="entry name" value="Primosome assembly protein PriA"/>
    <property type="match status" value="1"/>
</dbReference>
<keyword evidence="3 12" id="KW-0479">Metal-binding</keyword>
<dbReference type="PANTHER" id="PTHR30580">
    <property type="entry name" value="PRIMOSOMAL PROTEIN N"/>
    <property type="match status" value="1"/>
</dbReference>
<keyword evidence="2 12" id="KW-0235">DNA replication</keyword>
<keyword evidence="16" id="KW-1185">Reference proteome</keyword>
<feature type="binding site" evidence="12">
    <location>
        <position position="554"/>
    </location>
    <ligand>
        <name>Zn(2+)</name>
        <dbReference type="ChEBI" id="CHEBI:29105"/>
        <label>2</label>
    </ligand>
</feature>
<evidence type="ECO:0000259" key="13">
    <source>
        <dbReference type="PROSITE" id="PS51192"/>
    </source>
</evidence>
<keyword evidence="1 12" id="KW-0639">Primosome</keyword>
<evidence type="ECO:0000256" key="5">
    <source>
        <dbReference type="ARBA" id="ARBA00022801"/>
    </source>
</evidence>
<feature type="binding site" evidence="12">
    <location>
        <position position="551"/>
    </location>
    <ligand>
        <name>Zn(2+)</name>
        <dbReference type="ChEBI" id="CHEBI:29105"/>
        <label>2</label>
    </ligand>
</feature>
<dbReference type="Pfam" id="PF00270">
    <property type="entry name" value="DEAD"/>
    <property type="match status" value="1"/>
</dbReference>
<protein>
    <recommendedName>
        <fullName evidence="12">Replication restart protein PriA</fullName>
    </recommendedName>
    <alternativeName>
        <fullName evidence="12">ATP-dependent DNA helicase PriA</fullName>
        <ecNumber evidence="12">5.6.2.4</ecNumber>
    </alternativeName>
    <alternativeName>
        <fullName evidence="12">DNA 3'-5' helicase PriA</fullName>
    </alternativeName>
</protein>
<dbReference type="GO" id="GO:0003677">
    <property type="term" value="F:DNA binding"/>
    <property type="evidence" value="ECO:0007669"/>
    <property type="project" value="UniProtKB-UniRule"/>
</dbReference>
<reference evidence="15 16" key="1">
    <citation type="journal article" date="2020" name="Nature">
        <title>Bacterial chemolithoautotrophy via manganese oxidation.</title>
        <authorList>
            <person name="Yu H."/>
            <person name="Leadbetter J.R."/>
        </authorList>
    </citation>
    <scope>NUCLEOTIDE SEQUENCE [LARGE SCALE GENOMIC DNA]</scope>
    <source>
        <strain evidence="15 16">Mn-1</strain>
    </source>
</reference>
<sequence length="826" mass="91818">MPTLTAETMSAPQFVEVALAEADGTFHYHLPSTWAAAPLTPGTRLLVPFGRGWRLAYYVRRVDRPEVPETKPVLALLDGDVSIPSSLFQLLHWISDYYSAPLGRVIKGAFPQGSQAVVRRRFHLTEAAESAGGEKKTALQERVIAALKEGGGLTEPQLRKRTGGEKLAGSLSTLKKKGWITEAWEVDRPAVRKKFRRLVFLKSDPAEAVSLISSLQKRAPQQASVLQILLTAGGAMPVGAFEAPLRASLKRLLDKGLIDQAEEEAPRTPMRPSGFPLQPSILLNPDQQGAVEQIVSAVEGKTFTPFLLHGVTGSGKTEVYLRVIEKALAQKRGAIVLVPEIALTAQLVARFQSRFGEAVALFHSGLSPGERYDEWRRIREGKAQIAIGVRSAIFAPFESVGVIIVDEEHDSSYKQDDGVRYHARDTALVRGKQSDAVVVLGSATPSFESFYNSETGKYRLLPLPGRIDARPLPAVAVVDLRKKEDWVRPFLTRPLLSAMEKRLENREQTLLFLNRRGFSPSLLCPDCGYLPHCIRCSVSLTFHKKLQKLVCHYCGFQLAPPTACSQCQGIRLVHLGIGTEQVEEEIRQRFPAARVARMDRDTTQKKESHHKILTAMAQREIDILIGTQMITKGHDFPDVTLVGVLCADLSLHFPDFRSSERTFQLLAQVAGRAGRGDRPGEVIIQTFQPNHESIVAATTHDYLGFYAQEIAFRKEMGYPPFCRFTLLLFSHSEEKRVVDRAAALVKEIEKVLPPPKKGEAERGVTLLGPAPAPLMRLRGEYRYQILLKGKDQKKIASVLKEGLNSWKRMERKGVRLEVNVDPQNFV</sequence>
<dbReference type="GO" id="GO:0006270">
    <property type="term" value="P:DNA replication initiation"/>
    <property type="evidence" value="ECO:0007669"/>
    <property type="project" value="TreeGrafter"/>
</dbReference>
<dbReference type="NCBIfam" id="NF004066">
    <property type="entry name" value="PRK05580.1-3"/>
    <property type="match status" value="1"/>
</dbReference>
<dbReference type="SMART" id="SM00487">
    <property type="entry name" value="DEXDc"/>
    <property type="match status" value="1"/>
</dbReference>
<feature type="binding site" evidence="12">
    <location>
        <position position="536"/>
    </location>
    <ligand>
        <name>Zn(2+)</name>
        <dbReference type="ChEBI" id="CHEBI:29105"/>
        <label>2</label>
    </ligand>
</feature>
<dbReference type="CDD" id="cd18804">
    <property type="entry name" value="SF2_C_priA"/>
    <property type="match status" value="1"/>
</dbReference>
<dbReference type="PROSITE" id="PS51192">
    <property type="entry name" value="HELICASE_ATP_BIND_1"/>
    <property type="match status" value="1"/>
</dbReference>
<evidence type="ECO:0000256" key="7">
    <source>
        <dbReference type="ARBA" id="ARBA00022833"/>
    </source>
</evidence>
<keyword evidence="4 12" id="KW-0547">Nucleotide-binding</keyword>